<dbReference type="AlphaFoldDB" id="L0AWY2"/>
<keyword evidence="3" id="KW-1185">Reference proteome</keyword>
<dbReference type="GeneID" id="15807215"/>
<evidence type="ECO:0000256" key="1">
    <source>
        <dbReference type="SAM" id="SignalP"/>
    </source>
</evidence>
<dbReference type="KEGG" id="beq:BEWA_023800"/>
<evidence type="ECO:0000313" key="2">
    <source>
        <dbReference type="EMBL" id="AFZ79531.1"/>
    </source>
</evidence>
<name>L0AWY2_THEEQ</name>
<reference evidence="2 3" key="1">
    <citation type="journal article" date="2012" name="BMC Genomics">
        <title>Comparative genomic analysis and phylogenetic position of Theileria equi.</title>
        <authorList>
            <person name="Kappmeyer L.S."/>
            <person name="Thiagarajan M."/>
            <person name="Herndon D.R."/>
            <person name="Ramsay J.D."/>
            <person name="Caler E."/>
            <person name="Djikeng A."/>
            <person name="Gillespie J.J."/>
            <person name="Lau A.O."/>
            <person name="Roalson E.H."/>
            <person name="Silva J.C."/>
            <person name="Silva M.G."/>
            <person name="Suarez C.E."/>
            <person name="Ueti M.W."/>
            <person name="Nene V.M."/>
            <person name="Mealey R.H."/>
            <person name="Knowles D.P."/>
            <person name="Brayton K.A."/>
        </authorList>
    </citation>
    <scope>NUCLEOTIDE SEQUENCE [LARGE SCALE GENOMIC DNA]</scope>
    <source>
        <strain evidence="2 3">WA</strain>
    </source>
</reference>
<dbReference type="VEuPathDB" id="PiroplasmaDB:BEWA_023800"/>
<evidence type="ECO:0000313" key="3">
    <source>
        <dbReference type="Proteomes" id="UP000031512"/>
    </source>
</evidence>
<dbReference type="Proteomes" id="UP000031512">
    <property type="component" value="Chromosome 1"/>
</dbReference>
<dbReference type="EMBL" id="CP001669">
    <property type="protein sequence ID" value="AFZ79531.1"/>
    <property type="molecule type" value="Genomic_DNA"/>
</dbReference>
<organism evidence="2 3">
    <name type="scientific">Theileria equi strain WA</name>
    <dbReference type="NCBI Taxonomy" id="1537102"/>
    <lineage>
        <taxon>Eukaryota</taxon>
        <taxon>Sar</taxon>
        <taxon>Alveolata</taxon>
        <taxon>Apicomplexa</taxon>
        <taxon>Aconoidasida</taxon>
        <taxon>Piroplasmida</taxon>
        <taxon>Theileriidae</taxon>
        <taxon>Theileria</taxon>
    </lineage>
</organism>
<accession>L0AWY2</accession>
<sequence>MDLLAACFLILSPLLSDGAKTFKRSGFLAPVPVLHSCSKNLALGNHIKGNLQLNHSERKANGRLNALKSQNRDINKEESHSFDQFTGLDDVFDKKLLFSGRTLELSKEDFIARQTDYENYKNDTLHKMKQFITIVTSAIAVGVLYQVLSLFKRFLEQQHLQLKNESYEQPTHTE</sequence>
<dbReference type="eggNOG" id="ENOG502QXRK">
    <property type="taxonomic scope" value="Eukaryota"/>
</dbReference>
<protein>
    <submittedName>
        <fullName evidence="2">Membrane protein, putative</fullName>
    </submittedName>
</protein>
<gene>
    <name evidence="2" type="ORF">BEWA_023800</name>
</gene>
<dbReference type="RefSeq" id="XP_004829197.1">
    <property type="nucleotide sequence ID" value="XM_004829140.1"/>
</dbReference>
<keyword evidence="1" id="KW-0732">Signal</keyword>
<feature type="chain" id="PRO_5003939306" evidence="1">
    <location>
        <begin position="19"/>
        <end position="174"/>
    </location>
</feature>
<feature type="signal peptide" evidence="1">
    <location>
        <begin position="1"/>
        <end position="18"/>
    </location>
</feature>
<proteinExistence type="predicted"/>